<evidence type="ECO:0000256" key="1">
    <source>
        <dbReference type="SAM" id="MobiDB-lite"/>
    </source>
</evidence>
<reference evidence="2 3" key="1">
    <citation type="submission" date="2016-10" db="EMBL/GenBank/DDBJ databases">
        <title>Draft genome sequence of Methylobacterium extorquens CP3, a seed endophyte of Crotalaria pumila with plant growth-promoting and metal tolerance properties.</title>
        <authorList>
            <person name="Sanchez-Lopez A.S."/>
            <person name="Van Hamme J.D."/>
            <person name="Thijs S."/>
            <person name="Mcammond B.M."/>
            <person name="Stevens V."/>
            <person name="Gonzalez-Chavez M.D.C."/>
            <person name="Vangronsveld J."/>
        </authorList>
    </citation>
    <scope>NUCLEOTIDE SEQUENCE [LARGE SCALE GENOMIC DNA]</scope>
    <source>
        <strain evidence="2 3">CP3</strain>
    </source>
</reference>
<name>A0A1S1P6R7_METEX</name>
<organism evidence="2 3">
    <name type="scientific">Methylorubrum extorquens</name>
    <name type="common">Methylobacterium dichloromethanicum</name>
    <name type="synonym">Methylobacterium extorquens</name>
    <dbReference type="NCBI Taxonomy" id="408"/>
    <lineage>
        <taxon>Bacteria</taxon>
        <taxon>Pseudomonadati</taxon>
        <taxon>Pseudomonadota</taxon>
        <taxon>Alphaproteobacteria</taxon>
        <taxon>Hyphomicrobiales</taxon>
        <taxon>Methylobacteriaceae</taxon>
        <taxon>Methylorubrum</taxon>
    </lineage>
</organism>
<evidence type="ECO:0000313" key="2">
    <source>
        <dbReference type="EMBL" id="OHV16867.1"/>
    </source>
</evidence>
<protein>
    <submittedName>
        <fullName evidence="2">Uncharacterized protein</fullName>
    </submittedName>
</protein>
<feature type="compositionally biased region" description="Polar residues" evidence="1">
    <location>
        <begin position="51"/>
        <end position="66"/>
    </location>
</feature>
<proteinExistence type="predicted"/>
<dbReference type="AlphaFoldDB" id="A0A1S1P6R7"/>
<sequence>MTDIIDVGRVAALKMMKGIIPTTALNDPARPGYFVPLKGIAAIRRMDPQGTVRTQRSGVSRTLHQLSQRRRRAVTGLPENALRAGATNFHELFDDRYYEWSQQDENRRRTEEVLKALVI</sequence>
<dbReference type="EMBL" id="MNAO01000081">
    <property type="protein sequence ID" value="OHV16867.1"/>
    <property type="molecule type" value="Genomic_DNA"/>
</dbReference>
<dbReference type="Proteomes" id="UP000180215">
    <property type="component" value="Unassembled WGS sequence"/>
</dbReference>
<evidence type="ECO:0000313" key="3">
    <source>
        <dbReference type="Proteomes" id="UP000180215"/>
    </source>
</evidence>
<accession>A0A1S1P6R7</accession>
<gene>
    <name evidence="2" type="ORF">BK022_09240</name>
</gene>
<feature type="region of interest" description="Disordered" evidence="1">
    <location>
        <begin position="50"/>
        <end position="70"/>
    </location>
</feature>
<comment type="caution">
    <text evidence="2">The sequence shown here is derived from an EMBL/GenBank/DDBJ whole genome shotgun (WGS) entry which is preliminary data.</text>
</comment>